<sequence length="82" mass="9125">MDEPRILVHLQLIDGLVFGEHREACPECDCEAPLTVLLDSLDWSLRPAQVQCPWGHVWGAATMESWVGAHIVAMAKALCDDR</sequence>
<name>A0ABP9E262_9ACTN</name>
<evidence type="ECO:0000313" key="2">
    <source>
        <dbReference type="Proteomes" id="UP001501752"/>
    </source>
</evidence>
<comment type="caution">
    <text evidence="1">The sequence shown here is derived from an EMBL/GenBank/DDBJ whole genome shotgun (WGS) entry which is preliminary data.</text>
</comment>
<dbReference type="EMBL" id="BAABIS010000001">
    <property type="protein sequence ID" value="GAA4866037.1"/>
    <property type="molecule type" value="Genomic_DNA"/>
</dbReference>
<proteinExistence type="predicted"/>
<keyword evidence="2" id="KW-1185">Reference proteome</keyword>
<gene>
    <name evidence="1" type="ORF">GCM10023235_50530</name>
</gene>
<evidence type="ECO:0000313" key="1">
    <source>
        <dbReference type="EMBL" id="GAA4866037.1"/>
    </source>
</evidence>
<accession>A0ABP9E262</accession>
<organism evidence="1 2">
    <name type="scientific">Kitasatospora terrestris</name>
    <dbReference type="NCBI Taxonomy" id="258051"/>
    <lineage>
        <taxon>Bacteria</taxon>
        <taxon>Bacillati</taxon>
        <taxon>Actinomycetota</taxon>
        <taxon>Actinomycetes</taxon>
        <taxon>Kitasatosporales</taxon>
        <taxon>Streptomycetaceae</taxon>
        <taxon>Kitasatospora</taxon>
    </lineage>
</organism>
<reference evidence="2" key="1">
    <citation type="journal article" date="2019" name="Int. J. Syst. Evol. Microbiol.">
        <title>The Global Catalogue of Microorganisms (GCM) 10K type strain sequencing project: providing services to taxonomists for standard genome sequencing and annotation.</title>
        <authorList>
            <consortium name="The Broad Institute Genomics Platform"/>
            <consortium name="The Broad Institute Genome Sequencing Center for Infectious Disease"/>
            <person name="Wu L."/>
            <person name="Ma J."/>
        </authorList>
    </citation>
    <scope>NUCLEOTIDE SEQUENCE [LARGE SCALE GENOMIC DNA]</scope>
    <source>
        <strain evidence="2">JCM 13006</strain>
    </source>
</reference>
<protein>
    <submittedName>
        <fullName evidence="1">Uncharacterized protein</fullName>
    </submittedName>
</protein>
<dbReference type="Proteomes" id="UP001501752">
    <property type="component" value="Unassembled WGS sequence"/>
</dbReference>